<proteinExistence type="predicted"/>
<accession>A0A7J9S093</accession>
<protein>
    <submittedName>
        <fullName evidence="2">Vacuolar-type H+-ATPase subunit I/STV1</fullName>
    </submittedName>
</protein>
<evidence type="ECO:0000313" key="2">
    <source>
        <dbReference type="EMBL" id="MBB6067891.1"/>
    </source>
</evidence>
<sequence>MGRKRTLKPTKVQHNIHLESGEDISAVEDQERLLEIQKRLKRPNGSLPSIQDCFRLAIRAVYDKKDVFEENEQLKQQLSLEREEKEQIREQFQEEKEFLIKELAAKTAELEEFKLKETFSKKASKNPYSDIFNWLAGWIDKWDSEPDKEGIRPLIVERANEIKDMIDRLLEKIDNKPKLIPKSESKGTTGAV</sequence>
<gene>
    <name evidence="2" type="ORF">HNP97_001401</name>
</gene>
<dbReference type="RefSeq" id="WP_183546960.1">
    <property type="nucleotide sequence ID" value="NZ_JACHIQ010000002.1"/>
</dbReference>
<dbReference type="Proteomes" id="UP000584706">
    <property type="component" value="Unassembled WGS sequence"/>
</dbReference>
<comment type="caution">
    <text evidence="2">The sequence shown here is derived from an EMBL/GenBank/DDBJ whole genome shotgun (WGS) entry which is preliminary data.</text>
</comment>
<feature type="coiled-coil region" evidence="1">
    <location>
        <begin position="64"/>
        <end position="116"/>
    </location>
</feature>
<evidence type="ECO:0000313" key="3">
    <source>
        <dbReference type="Proteomes" id="UP000584706"/>
    </source>
</evidence>
<evidence type="ECO:0000256" key="1">
    <source>
        <dbReference type="SAM" id="Coils"/>
    </source>
</evidence>
<organism evidence="2 3">
    <name type="scientific">Methanococcus maripaludis</name>
    <name type="common">Methanococcus deltae</name>
    <dbReference type="NCBI Taxonomy" id="39152"/>
    <lineage>
        <taxon>Archaea</taxon>
        <taxon>Methanobacteriati</taxon>
        <taxon>Methanobacteriota</taxon>
        <taxon>Methanomada group</taxon>
        <taxon>Methanococci</taxon>
        <taxon>Methanococcales</taxon>
        <taxon>Methanococcaceae</taxon>
        <taxon>Methanococcus</taxon>
    </lineage>
</organism>
<dbReference type="EMBL" id="JACHIQ010000002">
    <property type="protein sequence ID" value="MBB6067891.1"/>
    <property type="molecule type" value="Genomic_DNA"/>
</dbReference>
<keyword evidence="1" id="KW-0175">Coiled coil</keyword>
<reference evidence="2 3" key="1">
    <citation type="submission" date="2020-08" db="EMBL/GenBank/DDBJ databases">
        <title>Genomic Encyclopedia of Type Strains, Phase IV (KMG-V): Genome sequencing to study the core and pangenomes of soil and plant-associated prokaryotes.</title>
        <authorList>
            <person name="Whitman W."/>
        </authorList>
    </citation>
    <scope>NUCLEOTIDE SEQUENCE [LARGE SCALE GENOMIC DNA]</scope>
    <source>
        <strain evidence="2 3">DSM 7078</strain>
    </source>
</reference>
<dbReference type="AlphaFoldDB" id="A0A7J9S093"/>
<name>A0A7J9S093_METMI</name>